<keyword evidence="1" id="KW-0472">Membrane</keyword>
<name>A0A7Y9LPL2_9BURK</name>
<comment type="caution">
    <text evidence="2">The sequence shown here is derived from an EMBL/GenBank/DDBJ whole genome shotgun (WGS) entry which is preliminary data.</text>
</comment>
<evidence type="ECO:0000313" key="2">
    <source>
        <dbReference type="EMBL" id="NYE84600.1"/>
    </source>
</evidence>
<accession>A0A7Y9LPL2</accession>
<reference evidence="2 3" key="1">
    <citation type="submission" date="2020-07" db="EMBL/GenBank/DDBJ databases">
        <title>Genomic Encyclopedia of Type Strains, Phase IV (KMG-V): Genome sequencing to study the core and pangenomes of soil and plant-associated prokaryotes.</title>
        <authorList>
            <person name="Whitman W."/>
        </authorList>
    </citation>
    <scope>NUCLEOTIDE SEQUENCE [LARGE SCALE GENOMIC DNA]</scope>
    <source>
        <strain evidence="2 3">SAS40</strain>
    </source>
</reference>
<feature type="transmembrane region" description="Helical" evidence="1">
    <location>
        <begin position="28"/>
        <end position="48"/>
    </location>
</feature>
<keyword evidence="1" id="KW-1133">Transmembrane helix</keyword>
<feature type="transmembrane region" description="Helical" evidence="1">
    <location>
        <begin position="54"/>
        <end position="71"/>
    </location>
</feature>
<gene>
    <name evidence="2" type="ORF">FHW18_003871</name>
</gene>
<sequence>MNDSAAFAGLQVHTSLVPSLRAETSVRLATVAASAAVAISLYWVVIAIGAGQATAWALALAMAAAGLVAASRPSRPVPVAYTALAIDAGGHWHLQSARGWFRFTPHSISVSPFGWMSLAGDARHGPIRLAIWSDSVSAPVWRRLRIAAGWLAQRPDGLVVPASAADPRLLGTS</sequence>
<keyword evidence="3" id="KW-1185">Reference proteome</keyword>
<dbReference type="Proteomes" id="UP000542125">
    <property type="component" value="Unassembled WGS sequence"/>
</dbReference>
<proteinExistence type="predicted"/>
<evidence type="ECO:0008006" key="4">
    <source>
        <dbReference type="Google" id="ProtNLM"/>
    </source>
</evidence>
<organism evidence="2 3">
    <name type="scientific">Pigmentiphaga litoralis</name>
    <dbReference type="NCBI Taxonomy" id="516702"/>
    <lineage>
        <taxon>Bacteria</taxon>
        <taxon>Pseudomonadati</taxon>
        <taxon>Pseudomonadota</taxon>
        <taxon>Betaproteobacteria</taxon>
        <taxon>Burkholderiales</taxon>
        <taxon>Alcaligenaceae</taxon>
        <taxon>Pigmentiphaga</taxon>
    </lineage>
</organism>
<evidence type="ECO:0000313" key="3">
    <source>
        <dbReference type="Proteomes" id="UP000542125"/>
    </source>
</evidence>
<dbReference type="EMBL" id="JACBYR010000001">
    <property type="protein sequence ID" value="NYE84600.1"/>
    <property type="molecule type" value="Genomic_DNA"/>
</dbReference>
<protein>
    <recommendedName>
        <fullName evidence="4">Toxin CptA</fullName>
    </recommendedName>
</protein>
<evidence type="ECO:0000256" key="1">
    <source>
        <dbReference type="SAM" id="Phobius"/>
    </source>
</evidence>
<dbReference type="RefSeq" id="WP_179588273.1">
    <property type="nucleotide sequence ID" value="NZ_JACBYR010000001.1"/>
</dbReference>
<dbReference type="AlphaFoldDB" id="A0A7Y9LPL2"/>
<keyword evidence="1" id="KW-0812">Transmembrane</keyword>